<name>A0A6M3IEI4_9ZZZZ</name>
<sequence>MNEIINEHLKNQKVIRSFRGEYFFLSNFYVFKNGLSSEHLYQSMKTKSKLWKVKILSAKTPSDAKKHGKLAPITEDWKIIKIPSMEIVVRSKFFLYSKLKKKLMKTEDAYLIEGNYWHDNFWGDCGCKKCKDITGYNYLGSILMEVRREIIELYGEKK</sequence>
<protein>
    <recommendedName>
        <fullName evidence="1">NADAR domain-containing protein</fullName>
    </recommendedName>
</protein>
<accession>A0A6M3IEI4</accession>
<dbReference type="Gene3D" id="1.10.357.40">
    <property type="entry name" value="YbiA-like"/>
    <property type="match status" value="1"/>
</dbReference>
<organism evidence="2">
    <name type="scientific">viral metagenome</name>
    <dbReference type="NCBI Taxonomy" id="1070528"/>
    <lineage>
        <taxon>unclassified sequences</taxon>
        <taxon>metagenomes</taxon>
        <taxon>organismal metagenomes</taxon>
    </lineage>
</organism>
<evidence type="ECO:0000313" key="2">
    <source>
        <dbReference type="EMBL" id="QJA55880.1"/>
    </source>
</evidence>
<dbReference type="AlphaFoldDB" id="A0A6M3IEI4"/>
<dbReference type="SUPFAM" id="SSF143990">
    <property type="entry name" value="YbiA-like"/>
    <property type="match status" value="1"/>
</dbReference>
<gene>
    <name evidence="2" type="ORF">MM415B01975_0014</name>
</gene>
<proteinExistence type="predicted"/>
<dbReference type="Pfam" id="PF08719">
    <property type="entry name" value="NADAR"/>
    <property type="match status" value="1"/>
</dbReference>
<evidence type="ECO:0000259" key="1">
    <source>
        <dbReference type="Pfam" id="PF08719"/>
    </source>
</evidence>
<dbReference type="EMBL" id="MT141187">
    <property type="protein sequence ID" value="QJA55880.1"/>
    <property type="molecule type" value="Genomic_DNA"/>
</dbReference>
<feature type="domain" description="NADAR" evidence="1">
    <location>
        <begin position="36"/>
        <end position="150"/>
    </location>
</feature>
<reference evidence="2" key="1">
    <citation type="submission" date="2020-03" db="EMBL/GenBank/DDBJ databases">
        <title>The deep terrestrial virosphere.</title>
        <authorList>
            <person name="Holmfeldt K."/>
            <person name="Nilsson E."/>
            <person name="Simone D."/>
            <person name="Lopez-Fernandez M."/>
            <person name="Wu X."/>
            <person name="de Brujin I."/>
            <person name="Lundin D."/>
            <person name="Andersson A."/>
            <person name="Bertilsson S."/>
            <person name="Dopson M."/>
        </authorList>
    </citation>
    <scope>NUCLEOTIDE SEQUENCE</scope>
    <source>
        <strain evidence="2">MM415B01975</strain>
    </source>
</reference>
<dbReference type="InterPro" id="IPR012816">
    <property type="entry name" value="NADAR"/>
</dbReference>
<dbReference type="CDD" id="cd15457">
    <property type="entry name" value="NADAR"/>
    <property type="match status" value="1"/>
</dbReference>
<dbReference type="InterPro" id="IPR037238">
    <property type="entry name" value="YbiA-like_sf"/>
</dbReference>